<dbReference type="SUPFAM" id="SSF57535">
    <property type="entry name" value="Complement control module/SCR domain"/>
    <property type="match status" value="1"/>
</dbReference>
<dbReference type="Pfam" id="PF01436">
    <property type="entry name" value="NHL"/>
    <property type="match status" value="1"/>
</dbReference>
<comment type="caution">
    <text evidence="3">Lacks conserved residue(s) required for the propagation of feature annotation.</text>
</comment>
<feature type="domain" description="EGF-like" evidence="8">
    <location>
        <begin position="629"/>
        <end position="665"/>
    </location>
</feature>
<feature type="domain" description="ZU5" evidence="9">
    <location>
        <begin position="747"/>
        <end position="881"/>
    </location>
</feature>
<dbReference type="Gene3D" id="2.120.10.30">
    <property type="entry name" value="TolB, C-terminal domain"/>
    <property type="match status" value="1"/>
</dbReference>
<dbReference type="Pfam" id="PF00791">
    <property type="entry name" value="ZU5"/>
    <property type="match status" value="1"/>
</dbReference>
<dbReference type="Pfam" id="PF00008">
    <property type="entry name" value="EGF"/>
    <property type="match status" value="1"/>
</dbReference>
<dbReference type="InterPro" id="IPR000906">
    <property type="entry name" value="ZU5_dom"/>
</dbReference>
<evidence type="ECO:0000256" key="7">
    <source>
        <dbReference type="SAM" id="SignalP"/>
    </source>
</evidence>
<dbReference type="PROSITE" id="PS51125">
    <property type="entry name" value="NHL"/>
    <property type="match status" value="1"/>
</dbReference>
<feature type="transmembrane region" description="Helical" evidence="6">
    <location>
        <begin position="896"/>
        <end position="920"/>
    </location>
</feature>
<dbReference type="PROSITE" id="PS51145">
    <property type="entry name" value="ZU5"/>
    <property type="match status" value="1"/>
</dbReference>
<feature type="disulfide bond" evidence="3">
    <location>
        <begin position="636"/>
        <end position="653"/>
    </location>
</feature>
<dbReference type="InterPro" id="IPR035976">
    <property type="entry name" value="Sushi/SCR/CCP_sf"/>
</dbReference>
<dbReference type="InterPro" id="IPR011042">
    <property type="entry name" value="6-blade_b-propeller_TolB-like"/>
</dbReference>
<evidence type="ECO:0008006" key="11">
    <source>
        <dbReference type="Google" id="ProtNLM"/>
    </source>
</evidence>
<gene>
    <name evidence="10" type="ORF">HPHI1048_LOCUS254</name>
</gene>
<accession>A0A7S0DX39</accession>
<feature type="compositionally biased region" description="Basic and acidic residues" evidence="5">
    <location>
        <begin position="929"/>
        <end position="942"/>
    </location>
</feature>
<evidence type="ECO:0000313" key="10">
    <source>
        <dbReference type="EMBL" id="CAD8465616.1"/>
    </source>
</evidence>
<evidence type="ECO:0000256" key="1">
    <source>
        <dbReference type="ARBA" id="ARBA00022737"/>
    </source>
</evidence>
<keyword evidence="6" id="KW-0812">Transmembrane</keyword>
<keyword evidence="6" id="KW-1133">Transmembrane helix</keyword>
<dbReference type="Gene3D" id="2.10.25.10">
    <property type="entry name" value="Laminin"/>
    <property type="match status" value="1"/>
</dbReference>
<evidence type="ECO:0000256" key="3">
    <source>
        <dbReference type="PROSITE-ProRule" id="PRU00076"/>
    </source>
</evidence>
<dbReference type="InterPro" id="IPR001258">
    <property type="entry name" value="NHL_repeat"/>
</dbReference>
<dbReference type="SUPFAM" id="SSF57196">
    <property type="entry name" value="EGF/Laminin"/>
    <property type="match status" value="1"/>
</dbReference>
<evidence type="ECO:0000256" key="5">
    <source>
        <dbReference type="SAM" id="MobiDB-lite"/>
    </source>
</evidence>
<dbReference type="SMART" id="SM00181">
    <property type="entry name" value="EGF"/>
    <property type="match status" value="1"/>
</dbReference>
<name>A0A7S0DX39_9CRYP</name>
<evidence type="ECO:0000256" key="4">
    <source>
        <dbReference type="PROSITE-ProRule" id="PRU00504"/>
    </source>
</evidence>
<reference evidence="10" key="1">
    <citation type="submission" date="2021-01" db="EMBL/GenBank/DDBJ databases">
        <authorList>
            <person name="Corre E."/>
            <person name="Pelletier E."/>
            <person name="Niang G."/>
            <person name="Scheremetjew M."/>
            <person name="Finn R."/>
            <person name="Kale V."/>
            <person name="Holt S."/>
            <person name="Cochrane G."/>
            <person name="Meng A."/>
            <person name="Brown T."/>
            <person name="Cohen L."/>
        </authorList>
    </citation>
    <scope>NUCLEOTIDE SEQUENCE</scope>
    <source>
        <strain evidence="10">CCMP325</strain>
    </source>
</reference>
<feature type="signal peptide" evidence="7">
    <location>
        <begin position="1"/>
        <end position="31"/>
    </location>
</feature>
<keyword evidence="1" id="KW-0677">Repeat</keyword>
<dbReference type="AlphaFoldDB" id="A0A7S0DX39"/>
<evidence type="ECO:0000256" key="2">
    <source>
        <dbReference type="ARBA" id="ARBA00023157"/>
    </source>
</evidence>
<dbReference type="InterPro" id="IPR000742">
    <property type="entry name" value="EGF"/>
</dbReference>
<dbReference type="PROSITE" id="PS50026">
    <property type="entry name" value="EGF_3"/>
    <property type="match status" value="1"/>
</dbReference>
<evidence type="ECO:0000259" key="9">
    <source>
        <dbReference type="PROSITE" id="PS51145"/>
    </source>
</evidence>
<dbReference type="SUPFAM" id="SSF63829">
    <property type="entry name" value="Calcium-dependent phosphotriesterase"/>
    <property type="match status" value="1"/>
</dbReference>
<proteinExistence type="predicted"/>
<keyword evidence="3" id="KW-0245">EGF-like domain</keyword>
<keyword evidence="7" id="KW-0732">Signal</keyword>
<feature type="disulfide bond" evidence="3">
    <location>
        <begin position="655"/>
        <end position="664"/>
    </location>
</feature>
<feature type="region of interest" description="Disordered" evidence="5">
    <location>
        <begin position="925"/>
        <end position="964"/>
    </location>
</feature>
<protein>
    <recommendedName>
        <fullName evidence="11">EGF-like domain-containing protein</fullName>
    </recommendedName>
</protein>
<dbReference type="PROSITE" id="PS00022">
    <property type="entry name" value="EGF_1"/>
    <property type="match status" value="1"/>
</dbReference>
<sequence>MVKSMVSLDPRRVTSLLFILSTILLRLSADATCVPPLGSSRTIVTVAGGGKGLAIPRDIQFHPARPNELWVASADSEDKTSSGVLVIENAGTKDQRVFTVRDRVAYHYMDNIASLAFDKEGKVLFTCQESENRYADLQGPNYFQGPSAFEVWPCNQGYGKEKEGGGCENQMVSHDGLPCDPRADGTDQCFVIHSDMLHESPLCTGIAHDSRASTGPTRLDVPVQNRSRVPGNIVWYVDGVRGKLMRFDMDSLHGVKVMDHRFANIRRYVDVDITRRAGVPGHMVVDVDARHLYVADTGGKRVLRVMADSGHFVRGAMCVPDECYWNHNKRWSCGTNRSTTYDNKTHCEQFCEGKSGDDCGSATTGCRPDLCNMNCEAGWCRGGPCAMEDGLGCYTTFTETSDTFEYELWGCTDFEVFTTLLKSPSGIALSPQGRLFISDYDTGRIVVFDRAGNVLSDLSTGSAGVTGLELQCSSGQDSSCRLWFVNAISREVSYVQVDSACVEASLPPPAPAQLQLACTSPEESCWGTRNETCYAKDLVGIPGSARRVDRGQRPAFGEHMANYNERMVIFHSYGKNCSSLFARTPGLEGLGVGQNPKNWTDVDAEVCPDRLDCENINRDLLVMAGFFCHPCLPNPCSNGGTCLNTGARKGFTCSCPSPRVGDKCQHLPASCPALAQQAMGSYIPANCHRERKEIGEKCLFLCDNEFMRLTGGVRTCSQSGWEGEEGVCSCLPRRFGSKCQTSLKPIHASSAVVSSAGGKVSLRDHEWIVIPPNALPSQQTIQLEAFAVDSVPAEDRTTTGNLCSPIFELSPHRMRFLTPVTLNFTFTPPPEMSEGNQQDLHVLFFDDVTKTWMEQPGPVVQGSTISVQSDHFSRWVVSYTPAEHHELTEKSKRISAAAWVGFGFLIAFVVLSLTALGIFWRRRAQGGEGGKEAEEHKAKERSPASISNEGDVEIGDSFSPVARQ</sequence>
<dbReference type="CDD" id="cd00054">
    <property type="entry name" value="EGF_CA"/>
    <property type="match status" value="1"/>
</dbReference>
<keyword evidence="6" id="KW-0472">Membrane</keyword>
<evidence type="ECO:0000256" key="6">
    <source>
        <dbReference type="SAM" id="Phobius"/>
    </source>
</evidence>
<dbReference type="Gene3D" id="2.60.220.30">
    <property type="match status" value="1"/>
</dbReference>
<feature type="repeat" description="NHL" evidence="4">
    <location>
        <begin position="421"/>
        <end position="451"/>
    </location>
</feature>
<keyword evidence="2 3" id="KW-1015">Disulfide bond</keyword>
<feature type="chain" id="PRO_5031134506" description="EGF-like domain-containing protein" evidence="7">
    <location>
        <begin position="32"/>
        <end position="964"/>
    </location>
</feature>
<organism evidence="10">
    <name type="scientific">Hanusia phi</name>
    <dbReference type="NCBI Taxonomy" id="3032"/>
    <lineage>
        <taxon>Eukaryota</taxon>
        <taxon>Cryptophyceae</taxon>
        <taxon>Pyrenomonadales</taxon>
        <taxon>Geminigeraceae</taxon>
        <taxon>Hanusia</taxon>
    </lineage>
</organism>
<evidence type="ECO:0000259" key="8">
    <source>
        <dbReference type="PROSITE" id="PS50026"/>
    </source>
</evidence>
<dbReference type="EMBL" id="HBEO01000346">
    <property type="protein sequence ID" value="CAD8465616.1"/>
    <property type="molecule type" value="Transcribed_RNA"/>
</dbReference>